<dbReference type="RefSeq" id="WP_099241557.1">
    <property type="nucleotide sequence ID" value="NZ_FXXP01000001.1"/>
</dbReference>
<organism evidence="1 2">
    <name type="scientific">Pelagimonas phthalicica</name>
    <dbReference type="NCBI Taxonomy" id="1037362"/>
    <lineage>
        <taxon>Bacteria</taxon>
        <taxon>Pseudomonadati</taxon>
        <taxon>Pseudomonadota</taxon>
        <taxon>Alphaproteobacteria</taxon>
        <taxon>Rhodobacterales</taxon>
        <taxon>Roseobacteraceae</taxon>
        <taxon>Pelagimonas</taxon>
    </lineage>
</organism>
<dbReference type="Proteomes" id="UP000225972">
    <property type="component" value="Unassembled WGS sequence"/>
</dbReference>
<proteinExistence type="predicted"/>
<protein>
    <submittedName>
        <fullName evidence="1">Uncharacterized protein</fullName>
    </submittedName>
</protein>
<gene>
    <name evidence="1" type="ORF">TRP8649_00081</name>
</gene>
<accession>A0A238J5Y1</accession>
<keyword evidence="2" id="KW-1185">Reference proteome</keyword>
<dbReference type="AlphaFoldDB" id="A0A238J5Y1"/>
<reference evidence="2" key="1">
    <citation type="submission" date="2017-05" db="EMBL/GenBank/DDBJ databases">
        <authorList>
            <person name="Rodrigo-Torres L."/>
            <person name="Arahal R. D."/>
            <person name="Lucena T."/>
        </authorList>
    </citation>
    <scope>NUCLEOTIDE SEQUENCE [LARGE SCALE GENOMIC DNA]</scope>
    <source>
        <strain evidence="2">CECT 8649</strain>
    </source>
</reference>
<name>A0A238J5Y1_9RHOB</name>
<evidence type="ECO:0000313" key="1">
    <source>
        <dbReference type="EMBL" id="SMX26009.1"/>
    </source>
</evidence>
<sequence length="171" mass="18577">MKQSYRNAIEQGGDLIPAALGKAERLLAKSPDDPRAKAYKGSLLVLMAQGLHPPKQRIYRNSGQSLVTEALENADASKPWFSELVFVASMSVLTLELADSTQALLKQRIQAAIDNPGFNDLSPFEKVGLLCVAAKMIEAEDPSNQSTAFLTKAKETDPALLEQALSRLRPV</sequence>
<dbReference type="EMBL" id="FXXP01000001">
    <property type="protein sequence ID" value="SMX26009.1"/>
    <property type="molecule type" value="Genomic_DNA"/>
</dbReference>
<evidence type="ECO:0000313" key="2">
    <source>
        <dbReference type="Proteomes" id="UP000225972"/>
    </source>
</evidence>